<proteinExistence type="predicted"/>
<dbReference type="AlphaFoldDB" id="A0A176QFU2"/>
<dbReference type="RefSeq" id="WP_068270973.1">
    <property type="nucleotide sequence ID" value="NZ_LQZG01000001.1"/>
</dbReference>
<name>A0A176QFU2_9MICO</name>
<protein>
    <recommendedName>
        <fullName evidence="3">PD-(D/E)XK motif protein</fullName>
    </recommendedName>
</protein>
<dbReference type="InterPro" id="IPR025534">
    <property type="entry name" value="DUF4420"/>
</dbReference>
<evidence type="ECO:0000313" key="2">
    <source>
        <dbReference type="Proteomes" id="UP000076976"/>
    </source>
</evidence>
<evidence type="ECO:0008006" key="3">
    <source>
        <dbReference type="Google" id="ProtNLM"/>
    </source>
</evidence>
<organism evidence="1 2">
    <name type="scientific">Janibacter melonis</name>
    <dbReference type="NCBI Taxonomy" id="262209"/>
    <lineage>
        <taxon>Bacteria</taxon>
        <taxon>Bacillati</taxon>
        <taxon>Actinomycetota</taxon>
        <taxon>Actinomycetes</taxon>
        <taxon>Micrococcales</taxon>
        <taxon>Intrasporangiaceae</taxon>
        <taxon>Janibacter</taxon>
    </lineage>
</organism>
<accession>A0A176QFU2</accession>
<reference evidence="1 2" key="1">
    <citation type="submission" date="2016-01" db="EMBL/GenBank/DDBJ databases">
        <title>Janibacter melonis strain CD11_4 genome sequencing and assembly.</title>
        <authorList>
            <person name="Nair G.R."/>
            <person name="Kaur G."/>
            <person name="Chander A.M."/>
            <person name="Mayilraj S."/>
        </authorList>
    </citation>
    <scope>NUCLEOTIDE SEQUENCE [LARGE SCALE GENOMIC DNA]</scope>
    <source>
        <strain evidence="1 2">CD11-4</strain>
    </source>
</reference>
<gene>
    <name evidence="1" type="ORF">AWH69_02455</name>
</gene>
<sequence>MELVDNASGVRLSDVCVLRFRPLDESDVMDAVAAVFEGLIQLTRSTPGMLGDVIATMEALFESGLKSRVARETEVGLAGELLVLAEAVDIPALVDTWHTKAEGRFDFSSQGERLEVKTTTSSDRVHWFSSEQLAPIPGACTTFISTLLPLVESGSTIASVFAGMNALTLQERARVRSIIIDVAKEPPEILTSIVFDREAARRSLRHFTVQGVPTPVPVQGVGRMRWEAKIEAFPTPPAACRFSSTLGL</sequence>
<comment type="caution">
    <text evidence="1">The sequence shown here is derived from an EMBL/GenBank/DDBJ whole genome shotgun (WGS) entry which is preliminary data.</text>
</comment>
<keyword evidence="2" id="KW-1185">Reference proteome</keyword>
<evidence type="ECO:0000313" key="1">
    <source>
        <dbReference type="EMBL" id="OAB88675.1"/>
    </source>
</evidence>
<dbReference type="STRING" id="262209.AWH69_02455"/>
<dbReference type="EMBL" id="LQZG01000001">
    <property type="protein sequence ID" value="OAB88675.1"/>
    <property type="molecule type" value="Genomic_DNA"/>
</dbReference>
<dbReference type="Pfam" id="PF14390">
    <property type="entry name" value="DUF4420"/>
    <property type="match status" value="1"/>
</dbReference>
<dbReference type="Proteomes" id="UP000076976">
    <property type="component" value="Unassembled WGS sequence"/>
</dbReference>